<evidence type="ECO:0000256" key="1">
    <source>
        <dbReference type="PIRNR" id="PIRNR016897"/>
    </source>
</evidence>
<evidence type="ECO:0000313" key="2">
    <source>
        <dbReference type="EMBL" id="MED5051941.1"/>
    </source>
</evidence>
<comment type="caution">
    <text evidence="2">The sequence shown here is derived from an EMBL/GenBank/DDBJ whole genome shotgun (WGS) entry which is preliminary data.</text>
</comment>
<dbReference type="InterPro" id="IPR006699">
    <property type="entry name" value="GlpP"/>
</dbReference>
<keyword evidence="1" id="KW-0804">Transcription</keyword>
<keyword evidence="1" id="KW-0694">RNA-binding</keyword>
<protein>
    <recommendedName>
        <fullName evidence="1">Glycerol uptake operon antiterminator regulatory protein</fullName>
    </recommendedName>
</protein>
<accession>A0ABD5IVG9</accession>
<dbReference type="PANTHER" id="PTHR35787">
    <property type="entry name" value="GLYCEROL UPTAKE OPERON ANTITERMINATOR REGULATORY PROTEIN"/>
    <property type="match status" value="1"/>
</dbReference>
<gene>
    <name evidence="2" type="ORF">P9850_08775</name>
</gene>
<name>A0ABD5IVG9_9BACL</name>
<proteinExistence type="predicted"/>
<dbReference type="SUPFAM" id="SSF110391">
    <property type="entry name" value="GlpP-like"/>
    <property type="match status" value="1"/>
</dbReference>
<keyword evidence="1" id="KW-0319">Glycerol metabolism</keyword>
<keyword evidence="1" id="KW-0805">Transcription regulation</keyword>
<dbReference type="GO" id="GO:0003723">
    <property type="term" value="F:RNA binding"/>
    <property type="evidence" value="ECO:0007669"/>
    <property type="project" value="UniProtKB-KW"/>
</dbReference>
<comment type="function">
    <text evidence="1">Regulates expression of the glpD operon. In the presence of glycerol 3-phosphate (G3P) causes antitermination of transcription of glpD at the inverted repeat of the leader region to enhance its transcription. Binds and stabilizes glpD leader mRNA.</text>
</comment>
<dbReference type="GO" id="GO:0006071">
    <property type="term" value="P:glycerol metabolic process"/>
    <property type="evidence" value="ECO:0007669"/>
    <property type="project" value="UniProtKB-UniRule"/>
</dbReference>
<reference evidence="2 3" key="1">
    <citation type="submission" date="2023-03" db="EMBL/GenBank/DDBJ databases">
        <title>Bacillus Genome Sequencing.</title>
        <authorList>
            <person name="Dunlap C."/>
        </authorList>
    </citation>
    <scope>NUCLEOTIDE SEQUENCE [LARGE SCALE GENOMIC DNA]</scope>
    <source>
        <strain evidence="2 3">NRS-38</strain>
    </source>
</reference>
<evidence type="ECO:0000313" key="3">
    <source>
        <dbReference type="Proteomes" id="UP001339962"/>
    </source>
</evidence>
<dbReference type="EMBL" id="JARTLI010000013">
    <property type="protein sequence ID" value="MED5051941.1"/>
    <property type="molecule type" value="Genomic_DNA"/>
</dbReference>
<dbReference type="Gene3D" id="3.20.20.70">
    <property type="entry name" value="Aldolase class I"/>
    <property type="match status" value="1"/>
</dbReference>
<dbReference type="AlphaFoldDB" id="A0ABD5IVG9"/>
<dbReference type="Pfam" id="PF04309">
    <property type="entry name" value="G3P_antiterm"/>
    <property type="match status" value="1"/>
</dbReference>
<organism evidence="2 3">
    <name type="scientific">Anoxybacteroides rupiense</name>
    <dbReference type="NCBI Taxonomy" id="311460"/>
    <lineage>
        <taxon>Bacteria</taxon>
        <taxon>Bacillati</taxon>
        <taxon>Bacillota</taxon>
        <taxon>Bacilli</taxon>
        <taxon>Bacillales</taxon>
        <taxon>Anoxybacillaceae</taxon>
        <taxon>Anoxybacteroides</taxon>
    </lineage>
</organism>
<dbReference type="Proteomes" id="UP001339962">
    <property type="component" value="Unassembled WGS sequence"/>
</dbReference>
<dbReference type="PIRSF" id="PIRSF016897">
    <property type="entry name" value="GlpP"/>
    <property type="match status" value="1"/>
</dbReference>
<dbReference type="PANTHER" id="PTHR35787:SF1">
    <property type="entry name" value="GLYCEROL UPTAKE OPERON ANTITERMINATOR REGULATORY PROTEIN"/>
    <property type="match status" value="1"/>
</dbReference>
<sequence length="188" mass="21651">MEQQKIIPAMKTMKDFDRFLSSPYRYGVLLELHISQLKSVFRYACQHKKSLIIHADLIQGLSHDEYAAEYLCQEFKPYGLISTRGSVIMKARQKKVLAIQRIFLLDSHALEKSYQLIEKTKPDFIEVMPGAMPHVIREVKERTGIPIFAGGLVRTIEDVERALNAGASAITTSNQELLEYYRKYNEIQ</sequence>
<dbReference type="InterPro" id="IPR013785">
    <property type="entry name" value="Aldolase_TIM"/>
</dbReference>